<dbReference type="PANTHER" id="PTHR42938:SF9">
    <property type="entry name" value="FORMATE DEHYDROGENASE 1"/>
    <property type="match status" value="1"/>
</dbReference>
<dbReference type="Pfam" id="PF00389">
    <property type="entry name" value="2-Hacid_dh"/>
    <property type="match status" value="1"/>
</dbReference>
<gene>
    <name evidence="8" type="ORF">E6K76_06985</name>
</gene>
<dbReference type="PANTHER" id="PTHR42938">
    <property type="entry name" value="FORMATE DEHYDROGENASE 1"/>
    <property type="match status" value="1"/>
</dbReference>
<evidence type="ECO:0000256" key="1">
    <source>
        <dbReference type="ARBA" id="ARBA00005854"/>
    </source>
</evidence>
<evidence type="ECO:0000256" key="4">
    <source>
        <dbReference type="RuleBase" id="RU003719"/>
    </source>
</evidence>
<proteinExistence type="inferred from homology"/>
<comment type="caution">
    <text evidence="8">The sequence shown here is derived from an EMBL/GenBank/DDBJ whole genome shotgun (WGS) entry which is preliminary data.</text>
</comment>
<dbReference type="EMBL" id="VBOW01000030">
    <property type="protein sequence ID" value="TMQ58761.1"/>
    <property type="molecule type" value="Genomic_DNA"/>
</dbReference>
<keyword evidence="2 4" id="KW-0560">Oxidoreductase</keyword>
<organism evidence="8 9">
    <name type="scientific">Eiseniibacteriota bacterium</name>
    <dbReference type="NCBI Taxonomy" id="2212470"/>
    <lineage>
        <taxon>Bacteria</taxon>
        <taxon>Candidatus Eiseniibacteriota</taxon>
    </lineage>
</organism>
<dbReference type="InterPro" id="IPR029753">
    <property type="entry name" value="D-isomer_DH_CS"/>
</dbReference>
<dbReference type="Pfam" id="PF02826">
    <property type="entry name" value="2-Hacid_dh_C"/>
    <property type="match status" value="1"/>
</dbReference>
<evidence type="ECO:0000259" key="6">
    <source>
        <dbReference type="Pfam" id="PF00389"/>
    </source>
</evidence>
<evidence type="ECO:0000313" key="8">
    <source>
        <dbReference type="EMBL" id="TMQ58761.1"/>
    </source>
</evidence>
<dbReference type="GO" id="GO:0016616">
    <property type="term" value="F:oxidoreductase activity, acting on the CH-OH group of donors, NAD or NADP as acceptor"/>
    <property type="evidence" value="ECO:0007669"/>
    <property type="project" value="InterPro"/>
</dbReference>
<comment type="similarity">
    <text evidence="1 4">Belongs to the D-isomer specific 2-hydroxyacid dehydrogenase family.</text>
</comment>
<accession>A0A538T548</accession>
<dbReference type="Gene3D" id="3.40.50.720">
    <property type="entry name" value="NAD(P)-binding Rossmann-like Domain"/>
    <property type="match status" value="2"/>
</dbReference>
<feature type="domain" description="D-isomer specific 2-hydroxyacid dehydrogenase catalytic" evidence="6">
    <location>
        <begin position="5"/>
        <end position="298"/>
    </location>
</feature>
<protein>
    <recommendedName>
        <fullName evidence="10">Hydroxyacid dehydrogenase</fullName>
    </recommendedName>
</protein>
<evidence type="ECO:0000256" key="5">
    <source>
        <dbReference type="SAM" id="MobiDB-lite"/>
    </source>
</evidence>
<feature type="domain" description="D-isomer specific 2-hydroxyacid dehydrogenase NAD-binding" evidence="7">
    <location>
        <begin position="108"/>
        <end position="282"/>
    </location>
</feature>
<reference evidence="8 9" key="1">
    <citation type="journal article" date="2019" name="Nat. Microbiol.">
        <title>Mediterranean grassland soil C-N compound turnover is dependent on rainfall and depth, and is mediated by genomically divergent microorganisms.</title>
        <authorList>
            <person name="Diamond S."/>
            <person name="Andeer P.F."/>
            <person name="Li Z."/>
            <person name="Crits-Christoph A."/>
            <person name="Burstein D."/>
            <person name="Anantharaman K."/>
            <person name="Lane K.R."/>
            <person name="Thomas B.C."/>
            <person name="Pan C."/>
            <person name="Northen T.R."/>
            <person name="Banfield J.F."/>
        </authorList>
    </citation>
    <scope>NUCLEOTIDE SEQUENCE [LARGE SCALE GENOMIC DNA]</scope>
    <source>
        <strain evidence="8">WS_6</strain>
    </source>
</reference>
<dbReference type="InterPro" id="IPR006139">
    <property type="entry name" value="D-isomer_2_OHA_DH_cat_dom"/>
</dbReference>
<dbReference type="SUPFAM" id="SSF51735">
    <property type="entry name" value="NAD(P)-binding Rossmann-fold domains"/>
    <property type="match status" value="1"/>
</dbReference>
<dbReference type="CDD" id="cd12173">
    <property type="entry name" value="PGDH_4"/>
    <property type="match status" value="1"/>
</dbReference>
<dbReference type="Proteomes" id="UP000316852">
    <property type="component" value="Unassembled WGS sequence"/>
</dbReference>
<evidence type="ECO:0008006" key="10">
    <source>
        <dbReference type="Google" id="ProtNLM"/>
    </source>
</evidence>
<dbReference type="AlphaFoldDB" id="A0A538T548"/>
<dbReference type="InterPro" id="IPR006140">
    <property type="entry name" value="D-isomer_DH_NAD-bd"/>
</dbReference>
<evidence type="ECO:0000256" key="2">
    <source>
        <dbReference type="ARBA" id="ARBA00023002"/>
    </source>
</evidence>
<sequence length="331" mass="34958">MSVRILVSDPLPEGAVAILRGTPGITVEERRGLSEPELLPLVADIDAWVVRGATKVTRRLIEAAPKLRWVARAGAGIDNIDAAAARERGILVLNVPGANAVAVAELVFGLLLALFRQIPAADASLKRGEWAKARFQGRELRGKTIGILGLGKIGRAVAQRARAFEMRCVGHDPLLSEEATRALGVEPLPMKELLPRSEILTLHVPLSPETRGMIGAGEIARLPRGAVIVNAARGGLVDEAAVLEALERGHLSGAVFDVFAQEPPGGSPLVQRENVVATPHIGAATQEAQEAVGEEIVTLLLGKLRESGAIGESGPRTATPSRNPAHKKISR</sequence>
<evidence type="ECO:0000313" key="9">
    <source>
        <dbReference type="Proteomes" id="UP000316852"/>
    </source>
</evidence>
<dbReference type="PROSITE" id="PS00671">
    <property type="entry name" value="D_2_HYDROXYACID_DH_3"/>
    <property type="match status" value="1"/>
</dbReference>
<dbReference type="GO" id="GO:0051287">
    <property type="term" value="F:NAD binding"/>
    <property type="evidence" value="ECO:0007669"/>
    <property type="project" value="InterPro"/>
</dbReference>
<dbReference type="InterPro" id="IPR036291">
    <property type="entry name" value="NAD(P)-bd_dom_sf"/>
</dbReference>
<evidence type="ECO:0000259" key="7">
    <source>
        <dbReference type="Pfam" id="PF02826"/>
    </source>
</evidence>
<name>A0A538T548_UNCEI</name>
<dbReference type="FunFam" id="3.40.50.720:FF:000021">
    <property type="entry name" value="D-3-phosphoglycerate dehydrogenase"/>
    <property type="match status" value="1"/>
</dbReference>
<dbReference type="SUPFAM" id="SSF52283">
    <property type="entry name" value="Formate/glycerate dehydrogenase catalytic domain-like"/>
    <property type="match status" value="1"/>
</dbReference>
<evidence type="ECO:0000256" key="3">
    <source>
        <dbReference type="ARBA" id="ARBA00023027"/>
    </source>
</evidence>
<feature type="region of interest" description="Disordered" evidence="5">
    <location>
        <begin position="308"/>
        <end position="331"/>
    </location>
</feature>
<keyword evidence="3" id="KW-0520">NAD</keyword>